<evidence type="ECO:0000313" key="4">
    <source>
        <dbReference type="Proteomes" id="UP000272729"/>
    </source>
</evidence>
<dbReference type="Pfam" id="PF13560">
    <property type="entry name" value="HTH_31"/>
    <property type="match status" value="1"/>
</dbReference>
<dbReference type="InterPro" id="IPR027417">
    <property type="entry name" value="P-loop_NTPase"/>
</dbReference>
<dbReference type="InterPro" id="IPR007111">
    <property type="entry name" value="NACHT_NTPase"/>
</dbReference>
<dbReference type="EMBL" id="RBXR01000001">
    <property type="protein sequence ID" value="RKT74464.1"/>
    <property type="molecule type" value="Genomic_DNA"/>
</dbReference>
<dbReference type="PANTHER" id="PTHR46312:SF2">
    <property type="entry name" value="NUCLEOTIDE-BINDING OLIGOMERIZATION DOMAIN-CONTAINING PROTEIN 2-LIKE"/>
    <property type="match status" value="1"/>
</dbReference>
<dbReference type="OrthoDB" id="135105at2"/>
<dbReference type="SUPFAM" id="SSF48371">
    <property type="entry name" value="ARM repeat"/>
    <property type="match status" value="1"/>
</dbReference>
<dbReference type="PROSITE" id="PS50837">
    <property type="entry name" value="NACHT"/>
    <property type="match status" value="1"/>
</dbReference>
<dbReference type="InterPro" id="IPR004155">
    <property type="entry name" value="PBS_lyase_HEAT"/>
</dbReference>
<evidence type="ECO:0000256" key="1">
    <source>
        <dbReference type="SAM" id="MobiDB-lite"/>
    </source>
</evidence>
<reference evidence="3 4" key="1">
    <citation type="submission" date="2018-10" db="EMBL/GenBank/DDBJ databases">
        <title>Sequencing the genomes of 1000 actinobacteria strains.</title>
        <authorList>
            <person name="Klenk H.-P."/>
        </authorList>
    </citation>
    <scope>NUCLEOTIDE SEQUENCE [LARGE SCALE GENOMIC DNA]</scope>
    <source>
        <strain evidence="3 4">DSM 43911</strain>
    </source>
</reference>
<organism evidence="3 4">
    <name type="scientific">Saccharothrix variisporea</name>
    <dbReference type="NCBI Taxonomy" id="543527"/>
    <lineage>
        <taxon>Bacteria</taxon>
        <taxon>Bacillati</taxon>
        <taxon>Actinomycetota</taxon>
        <taxon>Actinomycetes</taxon>
        <taxon>Pseudonocardiales</taxon>
        <taxon>Pseudonocardiaceae</taxon>
        <taxon>Saccharothrix</taxon>
    </lineage>
</organism>
<accession>A0A495XNH8</accession>
<dbReference type="RefSeq" id="WP_121229190.1">
    <property type="nucleotide sequence ID" value="NZ_JBIUBA010000003.1"/>
</dbReference>
<evidence type="ECO:0000313" key="3">
    <source>
        <dbReference type="EMBL" id="RKT74464.1"/>
    </source>
</evidence>
<dbReference type="SMART" id="SM00567">
    <property type="entry name" value="EZ_HEAT"/>
    <property type="match status" value="7"/>
</dbReference>
<keyword evidence="4" id="KW-1185">Reference proteome</keyword>
<evidence type="ECO:0000259" key="2">
    <source>
        <dbReference type="PROSITE" id="PS50837"/>
    </source>
</evidence>
<dbReference type="Proteomes" id="UP000272729">
    <property type="component" value="Unassembled WGS sequence"/>
</dbReference>
<name>A0A495XNH8_9PSEU</name>
<dbReference type="InterPro" id="IPR016024">
    <property type="entry name" value="ARM-type_fold"/>
</dbReference>
<dbReference type="SUPFAM" id="SSF52540">
    <property type="entry name" value="P-loop containing nucleoside triphosphate hydrolases"/>
    <property type="match status" value="1"/>
</dbReference>
<sequence length="1789" mass="196624">MEPSAQERAFAAEVERHRTAAHVTQDWVAQQVGLSRSKVSEVCGARYLPNRQVLDAMVTALAMDRERAVALWKAAWDGRRERLRTARTTAESPPDDWSSLPVLPAEVRSLLKAQEVAARDMPYKLPGARTPSLDTVYVRQELSTASEETRDEQVRTEPELDERGFLHERAAPKPRLTVRPPARTVHQALDGDDHILVTGGPGQGKSTLSLRLAGEIAARWSGDDAPPPLSEPVIPLRLTAGTLATRLDIPFPQALVDGMRAEYGSLLWSEVSPEQVGRRVAGCRWLLLVDGLDEVADPADQSRLVHVLERCAAPGSPYRVVVTTRPIDGSVLVPLQRASAVRYELQPFDQQALRDFAHNWFDTPDEGDRFLRQLHEAHLGELVTVPLLATIAAIIWEEYGNRPLPDNQYELYESYLAYLTTAHPTAPSLFDAVRVPLLEHLGRVRLESDSSLLAAARAWVAERLPTPIGWTDALTTFLTAAGPLVFRADDLAFLHHSFAEHLAATSQARDLPTAFTAEAPAFSALAHTALQGDRGRHAKAVLLHYTRLHPDQADDVVRSLHAGGATHHVLAASLLAKHAPVSADVLEGFLATTRKWAMTTEYRVVDILGHVSRAAHHPGLVPWLVDLMRNDRAPWPSRVEAAIALGTRLRTTHAPEAIALLCAVTDDTTVTVNERLNAAEALSGCGTAERKAAEQGLLAVLNDPNADVHDCRTAAIVLASLGPECHTTAVAALSALLDDPFMPNADLVTIATGLLEVDFAFHDRCAEVFLSVLHDRVDSMDGRRNAALALASLGTQYLERGATVLTDLVTQRSIWRHKRIQAAEVLAELGPRHRLAAAEQLRAMMAEPDMHHTERRSIVEVLVDLGACGRDQAANWLRGTVDEPDADANSLYWTARTLADLGPEYHDEAVRLLLRVIDDPLADGSDRAGALDRLAEFGGLHRATAVRHLLADLEERGADPGTRVNAAHRLAQLGPEFHEAVVDNLVDVLGDDLSEHDASSAWRLLASLDMRYADIANKALLDLVQADLNAQDRQRVSYLTSPEVDTKDADEAADISLRVLADTSASPWTRRKAANNLVRLHRRFHAPLLTTVVSLMDADPQLLHKAELLSPFESTARVVRVRLAAHIRASIGASTDAGAVVSGGKLLLSLGQADQTLAPLLHGIMLDTVVDVTTRAEAAVLRATLDPAYLAEAVEIAASQTGWSWHYFLDHLSKLGADVTDHAIRRVTGRDVDHHGKQAAAQLIAELHGRHIDESVHELRSQAADPHLSVSARLEAHSTLARFQTPAIEAVTFLKMVFDDEDASVDDRCQAANRLIQMDRSHWKHCTDELERLLLRPLITLDEQATLIDRLDRLKAFRKVEYDRLNLAVAHHPSVSAQTRRNVLAYITNQEADIILRDILADPATPVSMRVRENRGMKRPADEIAGEVLTAVESTWSDRIIAAGASADSRHLLVEWSSDPTLRIRAWRQLVRQGTSYRRDVIADAQGLLADDGVTPHVRFRVVEFLADRMTPLPTAAVAFLRGVLADDHASTRQQLKALHLLRDIAALDRIRAVRDDEHSSPAARWLASTTMIDYEVDDRARGAAALRSIATDLRQRPAMRCAAARDLARFGVGGRRQAADAAYAMMEDEGLPTMSRAHAASIVAKTAISRRRDVVRLLEGLCGVENPRHRLRVLQALAVVAPLTAAHRLREMVRDRHLPAGVRVRCAEMLVKTHRGYRESAVIAVREVAVDDGVPRHIRVRAAQRLARWSEVLRNEARSTLCDLQPERQTAPSANAFARHRGTSGQVG</sequence>
<dbReference type="Gene3D" id="3.40.50.300">
    <property type="entry name" value="P-loop containing nucleotide triphosphate hydrolases"/>
    <property type="match status" value="1"/>
</dbReference>
<dbReference type="PANTHER" id="PTHR46312">
    <property type="entry name" value="NACHT DOMAIN-CONTAINING PROTEIN"/>
    <property type="match status" value="1"/>
</dbReference>
<gene>
    <name evidence="3" type="ORF">DFJ66_7823</name>
</gene>
<feature type="domain" description="NACHT" evidence="2">
    <location>
        <begin position="193"/>
        <end position="326"/>
    </location>
</feature>
<feature type="region of interest" description="Disordered" evidence="1">
    <location>
        <begin position="1767"/>
        <end position="1789"/>
    </location>
</feature>
<protein>
    <submittedName>
        <fullName evidence="3">Helix-turn-helix protein</fullName>
    </submittedName>
</protein>
<proteinExistence type="predicted"/>
<comment type="caution">
    <text evidence="3">The sequence shown here is derived from an EMBL/GenBank/DDBJ whole genome shotgun (WGS) entry which is preliminary data.</text>
</comment>